<evidence type="ECO:0000313" key="3">
    <source>
        <dbReference type="Proteomes" id="UP001218218"/>
    </source>
</evidence>
<dbReference type="EMBL" id="JARIHO010000013">
    <property type="protein sequence ID" value="KAJ7351488.1"/>
    <property type="molecule type" value="Genomic_DNA"/>
</dbReference>
<evidence type="ECO:0000313" key="2">
    <source>
        <dbReference type="EMBL" id="KAJ7351488.1"/>
    </source>
</evidence>
<dbReference type="Proteomes" id="UP001218218">
    <property type="component" value="Unassembled WGS sequence"/>
</dbReference>
<dbReference type="AlphaFoldDB" id="A0AAD7A7U9"/>
<accession>A0AAD7A7U9</accession>
<comment type="caution">
    <text evidence="2">The sequence shown here is derived from an EMBL/GenBank/DDBJ whole genome shotgun (WGS) entry which is preliminary data.</text>
</comment>
<proteinExistence type="predicted"/>
<gene>
    <name evidence="2" type="ORF">DFH08DRAFT_806209</name>
</gene>
<evidence type="ECO:0000256" key="1">
    <source>
        <dbReference type="SAM" id="SignalP"/>
    </source>
</evidence>
<protein>
    <submittedName>
        <fullName evidence="2">Uncharacterized protein</fullName>
    </submittedName>
</protein>
<name>A0AAD7A7U9_9AGAR</name>
<organism evidence="2 3">
    <name type="scientific">Mycena albidolilacea</name>
    <dbReference type="NCBI Taxonomy" id="1033008"/>
    <lineage>
        <taxon>Eukaryota</taxon>
        <taxon>Fungi</taxon>
        <taxon>Dikarya</taxon>
        <taxon>Basidiomycota</taxon>
        <taxon>Agaricomycotina</taxon>
        <taxon>Agaricomycetes</taxon>
        <taxon>Agaricomycetidae</taxon>
        <taxon>Agaricales</taxon>
        <taxon>Marasmiineae</taxon>
        <taxon>Mycenaceae</taxon>
        <taxon>Mycena</taxon>
    </lineage>
</organism>
<keyword evidence="1" id="KW-0732">Signal</keyword>
<sequence length="146" mass="15174">MLVFCLAFAGVPLTILGLPGPMAGLPLLTQGRPCLSTTAPTPRDFPLPSATCSGIPVDLGLLSLSLNELPNWAVAQCEACARISGDSGDHVSNIRDHIMINCQASAATFQSTQLDTGSANKAEKHNPPARGRLTLGLLGLRTLGTQ</sequence>
<feature type="chain" id="PRO_5042199164" evidence="1">
    <location>
        <begin position="18"/>
        <end position="146"/>
    </location>
</feature>
<feature type="signal peptide" evidence="1">
    <location>
        <begin position="1"/>
        <end position="17"/>
    </location>
</feature>
<keyword evidence="3" id="KW-1185">Reference proteome</keyword>
<reference evidence="2" key="1">
    <citation type="submission" date="2023-03" db="EMBL/GenBank/DDBJ databases">
        <title>Massive genome expansion in bonnet fungi (Mycena s.s.) driven by repeated elements and novel gene families across ecological guilds.</title>
        <authorList>
            <consortium name="Lawrence Berkeley National Laboratory"/>
            <person name="Harder C.B."/>
            <person name="Miyauchi S."/>
            <person name="Viragh M."/>
            <person name="Kuo A."/>
            <person name="Thoen E."/>
            <person name="Andreopoulos B."/>
            <person name="Lu D."/>
            <person name="Skrede I."/>
            <person name="Drula E."/>
            <person name="Henrissat B."/>
            <person name="Morin E."/>
            <person name="Kohler A."/>
            <person name="Barry K."/>
            <person name="LaButti K."/>
            <person name="Morin E."/>
            <person name="Salamov A."/>
            <person name="Lipzen A."/>
            <person name="Mereny Z."/>
            <person name="Hegedus B."/>
            <person name="Baldrian P."/>
            <person name="Stursova M."/>
            <person name="Weitz H."/>
            <person name="Taylor A."/>
            <person name="Grigoriev I.V."/>
            <person name="Nagy L.G."/>
            <person name="Martin F."/>
            <person name="Kauserud H."/>
        </authorList>
    </citation>
    <scope>NUCLEOTIDE SEQUENCE</scope>
    <source>
        <strain evidence="2">CBHHK002</strain>
    </source>
</reference>